<keyword evidence="5" id="KW-0539">Nucleus</keyword>
<organism evidence="8 9">
    <name type="scientific">Pogonomyrmex barbatus</name>
    <name type="common">red harvester ant</name>
    <dbReference type="NCBI Taxonomy" id="144034"/>
    <lineage>
        <taxon>Eukaryota</taxon>
        <taxon>Metazoa</taxon>
        <taxon>Ecdysozoa</taxon>
        <taxon>Arthropoda</taxon>
        <taxon>Hexapoda</taxon>
        <taxon>Insecta</taxon>
        <taxon>Pterygota</taxon>
        <taxon>Neoptera</taxon>
        <taxon>Endopterygota</taxon>
        <taxon>Hymenoptera</taxon>
        <taxon>Apocrita</taxon>
        <taxon>Aculeata</taxon>
        <taxon>Formicoidea</taxon>
        <taxon>Formicidae</taxon>
        <taxon>Myrmicinae</taxon>
        <taxon>Pogonomyrmex</taxon>
    </lineage>
</organism>
<dbReference type="PANTHER" id="PTHR31742">
    <property type="entry name" value="RPA-INTERACTING PROTEIN RPAIN"/>
    <property type="match status" value="1"/>
</dbReference>
<dbReference type="OrthoDB" id="435311at2759"/>
<dbReference type="InterPro" id="IPR028159">
    <property type="entry name" value="RPA_interact_C_dom"/>
</dbReference>
<gene>
    <name evidence="9" type="primary">LOC105426173</name>
</gene>
<evidence type="ECO:0000313" key="8">
    <source>
        <dbReference type="Proteomes" id="UP000504615"/>
    </source>
</evidence>
<keyword evidence="8" id="KW-1185">Reference proteome</keyword>
<keyword evidence="3" id="KW-0863">Zinc-finger</keyword>
<dbReference type="Proteomes" id="UP000504615">
    <property type="component" value="Unplaced"/>
</dbReference>
<dbReference type="GO" id="GO:0006606">
    <property type="term" value="P:protein import into nucleus"/>
    <property type="evidence" value="ECO:0007669"/>
    <property type="project" value="TreeGrafter"/>
</dbReference>
<proteinExistence type="predicted"/>
<name>A0A6I9W9V3_9HYME</name>
<dbReference type="PANTHER" id="PTHR31742:SF1">
    <property type="entry name" value="RPA-INTERACTING PROTEIN"/>
    <property type="match status" value="1"/>
</dbReference>
<feature type="domain" description="RPA-interacting protein C-terminal" evidence="7">
    <location>
        <begin position="140"/>
        <end position="216"/>
    </location>
</feature>
<dbReference type="RefSeq" id="XP_011635580.1">
    <property type="nucleotide sequence ID" value="XM_011637278.2"/>
</dbReference>
<keyword evidence="2" id="KW-0479">Metal-binding</keyword>
<dbReference type="Pfam" id="PF14766">
    <property type="entry name" value="RPA_interact_N"/>
    <property type="match status" value="1"/>
</dbReference>
<evidence type="ECO:0000259" key="7">
    <source>
        <dbReference type="Pfam" id="PF14768"/>
    </source>
</evidence>
<evidence type="ECO:0000259" key="6">
    <source>
        <dbReference type="Pfam" id="PF14766"/>
    </source>
</evidence>
<evidence type="ECO:0000256" key="3">
    <source>
        <dbReference type="ARBA" id="ARBA00022771"/>
    </source>
</evidence>
<dbReference type="KEGG" id="pbar:105426173"/>
<dbReference type="AlphaFoldDB" id="A0A6I9W9V3"/>
<dbReference type="Pfam" id="PF14768">
    <property type="entry name" value="RPA_interact_C"/>
    <property type="match status" value="1"/>
</dbReference>
<comment type="subcellular location">
    <subcellularLocation>
        <location evidence="1">Nucleus</location>
    </subcellularLocation>
</comment>
<evidence type="ECO:0000256" key="4">
    <source>
        <dbReference type="ARBA" id="ARBA00022833"/>
    </source>
</evidence>
<evidence type="ECO:0000256" key="2">
    <source>
        <dbReference type="ARBA" id="ARBA00022723"/>
    </source>
</evidence>
<sequence length="219" mass="25535">MALSPTTMSKLKNKDCVNKMRHGSPKLLEMLRKRCRQRMREKRDQLFNRNRFALEPKPVQHALTEIVRQEFKNLTTSNDRNADLPFKVIDEPLTLEEAIELENEIVREEEQWIFQEYEKILQDELEYLAMFADNENREIFCPICQKAILTEGNDCVNCLVCGLKLTGHSMQEVRHLINESVNIHAFNCVQIPAFVVIPDNNNLNLYLVCHDCSTLALIC</sequence>
<evidence type="ECO:0000313" key="9">
    <source>
        <dbReference type="RefSeq" id="XP_011635580.1"/>
    </source>
</evidence>
<reference evidence="9" key="1">
    <citation type="submission" date="2025-08" db="UniProtKB">
        <authorList>
            <consortium name="RefSeq"/>
        </authorList>
    </citation>
    <scope>IDENTIFICATION</scope>
</reference>
<dbReference type="GO" id="GO:0005634">
    <property type="term" value="C:nucleus"/>
    <property type="evidence" value="ECO:0007669"/>
    <property type="project" value="UniProtKB-SubCell"/>
</dbReference>
<dbReference type="GO" id="GO:0008270">
    <property type="term" value="F:zinc ion binding"/>
    <property type="evidence" value="ECO:0007669"/>
    <property type="project" value="UniProtKB-KW"/>
</dbReference>
<dbReference type="InterPro" id="IPR028156">
    <property type="entry name" value="RIP"/>
</dbReference>
<dbReference type="GeneID" id="105426173"/>
<feature type="domain" description="RPA-interacting protein N-terminal" evidence="6">
    <location>
        <begin position="21"/>
        <end position="52"/>
    </location>
</feature>
<evidence type="ECO:0000256" key="5">
    <source>
        <dbReference type="ARBA" id="ARBA00023242"/>
    </source>
</evidence>
<dbReference type="InterPro" id="IPR028158">
    <property type="entry name" value="RPA_interact_N_dom"/>
</dbReference>
<protein>
    <submittedName>
        <fullName evidence="9">RPA-interacting protein-like</fullName>
    </submittedName>
</protein>
<evidence type="ECO:0000256" key="1">
    <source>
        <dbReference type="ARBA" id="ARBA00004123"/>
    </source>
</evidence>
<accession>A0A6I9W9V3</accession>
<keyword evidence="4" id="KW-0862">Zinc</keyword>